<gene>
    <name evidence="1" type="ORF">A7L45_05970</name>
</gene>
<dbReference type="EMBL" id="CP015756">
    <property type="protein sequence ID" value="APC39645.1"/>
    <property type="molecule type" value="Genomic_DNA"/>
</dbReference>
<evidence type="ECO:0000313" key="1">
    <source>
        <dbReference type="EMBL" id="APC39645.1"/>
    </source>
</evidence>
<dbReference type="OrthoDB" id="4775248at2"/>
<dbReference type="KEGG" id="ceu:A7L45_05970"/>
<dbReference type="RefSeq" id="WP_071611938.1">
    <property type="nucleotide sequence ID" value="NZ_CP015756.1"/>
</dbReference>
<reference evidence="2" key="1">
    <citation type="journal article" date="2016" name="Front. Microbiol.">
        <title>Complete Genome Sequence of Clostridium estertheticum DSM 8809, a Microbe Identified in Spoiled Vacuum Packed Beef.</title>
        <authorList>
            <person name="Yu Z."/>
            <person name="Gunn L."/>
            <person name="Brennan E."/>
            <person name="Reid R."/>
            <person name="Wall P.G."/>
            <person name="Gaora O.P."/>
            <person name="Hurley D."/>
            <person name="Bolton D."/>
            <person name="Fanning S."/>
        </authorList>
    </citation>
    <scope>NUCLEOTIDE SEQUENCE [LARGE SCALE GENOMIC DNA]</scope>
    <source>
        <strain evidence="2">DSM 8809</strain>
    </source>
</reference>
<accession>A0A1J0GE97</accession>
<evidence type="ECO:0000313" key="2">
    <source>
        <dbReference type="Proteomes" id="UP000182569"/>
    </source>
</evidence>
<dbReference type="AlphaFoldDB" id="A0A1J0GE97"/>
<keyword evidence="2" id="KW-1185">Reference proteome</keyword>
<sequence length="298" mass="34769">MIINGKRIRNIDKYLSEFQEGEHLYIGLQNVEMYCDEVRKYGLLGDLSEKYAFLPRPIKSVTNFNANGRWVIDKSVPREDRTFESEYHIVDWHGNDHYGTRYCTKKCYHSNLIPPPEIELIYTNGLLLSPLLIYTHENKNIIKHTINMYLEMFGVCETLTEKYTPKQTITMERLTWTVFPKGEYPWKKAKSYLGAILNTIPTRHKAIISKRHEAIAKNVPDFMAIGDQGFWGYVIYGFIKKGIFIFESNKPNNATYVFRGNWKQASKLTKSEILSGQLQEARIIHDKKWNNGISKLIS</sequence>
<protein>
    <submittedName>
        <fullName evidence="1">Uncharacterized protein</fullName>
    </submittedName>
</protein>
<organism evidence="1 2">
    <name type="scientific">Clostridium estertheticum subsp. estertheticum</name>
    <dbReference type="NCBI Taxonomy" id="1552"/>
    <lineage>
        <taxon>Bacteria</taxon>
        <taxon>Bacillati</taxon>
        <taxon>Bacillota</taxon>
        <taxon>Clostridia</taxon>
        <taxon>Eubacteriales</taxon>
        <taxon>Clostridiaceae</taxon>
        <taxon>Clostridium</taxon>
    </lineage>
</organism>
<dbReference type="Proteomes" id="UP000182569">
    <property type="component" value="Chromosome"/>
</dbReference>
<proteinExistence type="predicted"/>
<name>A0A1J0GE97_9CLOT</name>